<feature type="domain" description="BHLH" evidence="8">
    <location>
        <begin position="230"/>
        <end position="279"/>
    </location>
</feature>
<evidence type="ECO:0000256" key="3">
    <source>
        <dbReference type="ARBA" id="ARBA00023015"/>
    </source>
</evidence>
<accession>A0A8J5FTH5</accession>
<evidence type="ECO:0000256" key="4">
    <source>
        <dbReference type="ARBA" id="ARBA00023125"/>
    </source>
</evidence>
<keyword evidence="10" id="KW-1185">Reference proteome</keyword>
<evidence type="ECO:0000259" key="8">
    <source>
        <dbReference type="PROSITE" id="PS50888"/>
    </source>
</evidence>
<evidence type="ECO:0000313" key="10">
    <source>
        <dbReference type="Proteomes" id="UP000734854"/>
    </source>
</evidence>
<feature type="region of interest" description="Disordered" evidence="7">
    <location>
        <begin position="213"/>
        <end position="237"/>
    </location>
</feature>
<keyword evidence="4" id="KW-0238">DNA-binding</keyword>
<reference evidence="9 10" key="1">
    <citation type="submission" date="2020-08" db="EMBL/GenBank/DDBJ databases">
        <title>Plant Genome Project.</title>
        <authorList>
            <person name="Zhang R.-G."/>
        </authorList>
    </citation>
    <scope>NUCLEOTIDE SEQUENCE [LARGE SCALE GENOMIC DNA]</scope>
    <source>
        <tissue evidence="9">Rhizome</tissue>
    </source>
</reference>
<evidence type="ECO:0000313" key="9">
    <source>
        <dbReference type="EMBL" id="KAG6485336.1"/>
    </source>
</evidence>
<evidence type="ECO:0000256" key="1">
    <source>
        <dbReference type="ARBA" id="ARBA00004123"/>
    </source>
</evidence>
<sequence>MADQFQATAPSCTSTSTTWWRTPTTTGFDIACRSDESPASISSSSITFQDIQSSSHVSAPMLLDMDLGLSSDWNQPFFSNSGSSGRAQEHQNSFQALLQEDMISRPNLELNQIQNIGCFASNNLINSGLPSIDYESILQNSEVRLAQFMKASSPSPPKQQLQFSNETPFWNPSASSGISTATNQAHSMILQNQTSSFSHNHFKNNVPGLGVPSSMAKRSGSEPALKKPNLETPSPLPTFKVRKEKLGDRITALQQMVSPFGKTDTASVLHETIEYIKFLHDQVQVLSAPYLKNSHQNQQIESLQKSTEDCEAQNDVDLRSQGLCLVPISSTFPVANDIPTDFWNPTFIGNFR</sequence>
<comment type="caution">
    <text evidence="9">The sequence shown here is derived from an EMBL/GenBank/DDBJ whole genome shotgun (WGS) entry which is preliminary data.</text>
</comment>
<dbReference type="GO" id="GO:0000981">
    <property type="term" value="F:DNA-binding transcription factor activity, RNA polymerase II-specific"/>
    <property type="evidence" value="ECO:0007669"/>
    <property type="project" value="TreeGrafter"/>
</dbReference>
<dbReference type="GO" id="GO:0000978">
    <property type="term" value="F:RNA polymerase II cis-regulatory region sequence-specific DNA binding"/>
    <property type="evidence" value="ECO:0007669"/>
    <property type="project" value="TreeGrafter"/>
</dbReference>
<comment type="subunit">
    <text evidence="2">Homodimer.</text>
</comment>
<evidence type="ECO:0000256" key="6">
    <source>
        <dbReference type="ARBA" id="ARBA00023242"/>
    </source>
</evidence>
<dbReference type="FunFam" id="4.10.280.10:FF:000032">
    <property type="entry name" value="Transcription factor bHLH123 family"/>
    <property type="match status" value="1"/>
</dbReference>
<dbReference type="AlphaFoldDB" id="A0A8J5FTH5"/>
<evidence type="ECO:0000256" key="5">
    <source>
        <dbReference type="ARBA" id="ARBA00023163"/>
    </source>
</evidence>
<name>A0A8J5FTH5_ZINOF</name>
<organism evidence="9 10">
    <name type="scientific">Zingiber officinale</name>
    <name type="common">Ginger</name>
    <name type="synonym">Amomum zingiber</name>
    <dbReference type="NCBI Taxonomy" id="94328"/>
    <lineage>
        <taxon>Eukaryota</taxon>
        <taxon>Viridiplantae</taxon>
        <taxon>Streptophyta</taxon>
        <taxon>Embryophyta</taxon>
        <taxon>Tracheophyta</taxon>
        <taxon>Spermatophyta</taxon>
        <taxon>Magnoliopsida</taxon>
        <taxon>Liliopsida</taxon>
        <taxon>Zingiberales</taxon>
        <taxon>Zingiberaceae</taxon>
        <taxon>Zingiber</taxon>
    </lineage>
</organism>
<dbReference type="PANTHER" id="PTHR16223:SF185">
    <property type="entry name" value="OS04G0631600 PROTEIN"/>
    <property type="match status" value="1"/>
</dbReference>
<gene>
    <name evidence="9" type="ORF">ZIOFF_053873</name>
</gene>
<dbReference type="GO" id="GO:0046983">
    <property type="term" value="F:protein dimerization activity"/>
    <property type="evidence" value="ECO:0007669"/>
    <property type="project" value="InterPro"/>
</dbReference>
<evidence type="ECO:0000256" key="2">
    <source>
        <dbReference type="ARBA" id="ARBA00011738"/>
    </source>
</evidence>
<dbReference type="InterPro" id="IPR045239">
    <property type="entry name" value="bHLH95_bHLH"/>
</dbReference>
<dbReference type="InterPro" id="IPR045843">
    <property type="entry name" value="IND-like"/>
</dbReference>
<dbReference type="PROSITE" id="PS50888">
    <property type="entry name" value="BHLH"/>
    <property type="match status" value="1"/>
</dbReference>
<proteinExistence type="predicted"/>
<dbReference type="Proteomes" id="UP000734854">
    <property type="component" value="Unassembled WGS sequence"/>
</dbReference>
<dbReference type="CDD" id="cd11393">
    <property type="entry name" value="bHLH_AtbHLH_like"/>
    <property type="match status" value="1"/>
</dbReference>
<dbReference type="GO" id="GO:0005634">
    <property type="term" value="C:nucleus"/>
    <property type="evidence" value="ECO:0007669"/>
    <property type="project" value="UniProtKB-SubCell"/>
</dbReference>
<keyword evidence="6" id="KW-0539">Nucleus</keyword>
<keyword evidence="5" id="KW-0804">Transcription</keyword>
<dbReference type="PANTHER" id="PTHR16223">
    <property type="entry name" value="TRANSCRIPTION FACTOR BHLH83-RELATED"/>
    <property type="match status" value="1"/>
</dbReference>
<protein>
    <recommendedName>
        <fullName evidence="8">BHLH domain-containing protein</fullName>
    </recommendedName>
</protein>
<comment type="subcellular location">
    <subcellularLocation>
        <location evidence="1">Nucleus</location>
    </subcellularLocation>
</comment>
<dbReference type="EMBL" id="JACMSC010000015">
    <property type="protein sequence ID" value="KAG6485336.1"/>
    <property type="molecule type" value="Genomic_DNA"/>
</dbReference>
<evidence type="ECO:0000256" key="7">
    <source>
        <dbReference type="SAM" id="MobiDB-lite"/>
    </source>
</evidence>
<keyword evidence="3" id="KW-0805">Transcription regulation</keyword>
<dbReference type="InterPro" id="IPR011598">
    <property type="entry name" value="bHLH_dom"/>
</dbReference>